<proteinExistence type="predicted"/>
<dbReference type="SUPFAM" id="SSF55073">
    <property type="entry name" value="Nucleotide cyclase"/>
    <property type="match status" value="1"/>
</dbReference>
<dbReference type="GO" id="GO:0043709">
    <property type="term" value="P:cell adhesion involved in single-species biofilm formation"/>
    <property type="evidence" value="ECO:0007669"/>
    <property type="project" value="TreeGrafter"/>
</dbReference>
<evidence type="ECO:0000256" key="2">
    <source>
        <dbReference type="ARBA" id="ARBA00034247"/>
    </source>
</evidence>
<dbReference type="InterPro" id="IPR050469">
    <property type="entry name" value="Diguanylate_Cyclase"/>
</dbReference>
<reference evidence="9" key="1">
    <citation type="submission" date="2019-08" db="EMBL/GenBank/DDBJ databases">
        <title>Limnoglobus roseus gen. nov., sp. nov., a novel freshwater planctomycete with a giant genome from the family Gemmataceae.</title>
        <authorList>
            <person name="Kulichevskaya I.S."/>
            <person name="Naumoff D.G."/>
            <person name="Miroshnikov K."/>
            <person name="Ivanova A."/>
            <person name="Philippov D.A."/>
            <person name="Hakobyan A."/>
            <person name="Rijpstra I.C."/>
            <person name="Sinninghe Damste J.S."/>
            <person name="Liesack W."/>
            <person name="Dedysh S.N."/>
        </authorList>
    </citation>
    <scope>NUCLEOTIDE SEQUENCE [LARGE SCALE GENOMIC DNA]</scope>
    <source>
        <strain evidence="9">PX52</strain>
    </source>
</reference>
<protein>
    <recommendedName>
        <fullName evidence="1">diguanylate cyclase</fullName>
        <ecNumber evidence="1">2.7.7.65</ecNumber>
    </recommendedName>
</protein>
<feature type="modified residue" description="4-aspartylphosphate" evidence="3">
    <location>
        <position position="97"/>
    </location>
</feature>
<dbReference type="InterPro" id="IPR000160">
    <property type="entry name" value="GGDEF_dom"/>
</dbReference>
<dbReference type="PROSITE" id="PS50110">
    <property type="entry name" value="RESPONSE_REGULATORY"/>
    <property type="match status" value="1"/>
</dbReference>
<dbReference type="RefSeq" id="WP_149111429.1">
    <property type="nucleotide sequence ID" value="NZ_CP042425.1"/>
</dbReference>
<sequence length="373" mass="39730">MFGPDTPPRDGPVREPSRADLLPSGPIFSPQEDGPAAAGSPPAADRGRVYVVDDERELATTLCEVLRENSFRAVGFDDPRTALAAIRPDAADLLLTDLMMPHMDGIRLARAALQIDRYLAVVVMTGQGSVRVAVEAMRSGAIDFILKPFRMTQLLPVLDRAVEARRVRVEHDRLTRDVARLEAEKRAFLEQMNAKLAALAATDPLTGLANRRVFDEALGREAALAGRGGRPLSLALFDVDHFKGFNDAFGHPAGDDALCRTAALIAGGCRGTDVAARIGGEEFAVLLPATGATGAWALAERVRQRVEAAAWPLRAITVSGGVATFDVPFRVEAGACLVRAADRALYAAKARGRNRIAYDPADGTSPTSDASTG</sequence>
<feature type="region of interest" description="Disordered" evidence="5">
    <location>
        <begin position="1"/>
        <end position="46"/>
    </location>
</feature>
<feature type="domain" description="Response regulatory" evidence="6">
    <location>
        <begin position="48"/>
        <end position="162"/>
    </location>
</feature>
<accession>A0A5C1AG72</accession>
<dbReference type="EMBL" id="CP042425">
    <property type="protein sequence ID" value="QEL16742.1"/>
    <property type="molecule type" value="Genomic_DNA"/>
</dbReference>
<gene>
    <name evidence="8" type="ORF">PX52LOC_03708</name>
</gene>
<evidence type="ECO:0000256" key="5">
    <source>
        <dbReference type="SAM" id="MobiDB-lite"/>
    </source>
</evidence>
<dbReference type="GO" id="GO:0005886">
    <property type="term" value="C:plasma membrane"/>
    <property type="evidence" value="ECO:0007669"/>
    <property type="project" value="TreeGrafter"/>
</dbReference>
<dbReference type="Gene3D" id="3.40.50.2300">
    <property type="match status" value="1"/>
</dbReference>
<dbReference type="EC" id="2.7.7.65" evidence="1"/>
<dbReference type="FunFam" id="3.30.70.270:FF:000001">
    <property type="entry name" value="Diguanylate cyclase domain protein"/>
    <property type="match status" value="1"/>
</dbReference>
<dbReference type="SUPFAM" id="SSF52172">
    <property type="entry name" value="CheY-like"/>
    <property type="match status" value="1"/>
</dbReference>
<name>A0A5C1AG72_9BACT</name>
<comment type="catalytic activity">
    <reaction evidence="2">
        <text>2 GTP = 3',3'-c-di-GMP + 2 diphosphate</text>
        <dbReference type="Rhea" id="RHEA:24898"/>
        <dbReference type="ChEBI" id="CHEBI:33019"/>
        <dbReference type="ChEBI" id="CHEBI:37565"/>
        <dbReference type="ChEBI" id="CHEBI:58805"/>
        <dbReference type="EC" id="2.7.7.65"/>
    </reaction>
</comment>
<dbReference type="OrthoDB" id="244535at2"/>
<dbReference type="Pfam" id="PF00072">
    <property type="entry name" value="Response_reg"/>
    <property type="match status" value="1"/>
</dbReference>
<dbReference type="Pfam" id="PF00990">
    <property type="entry name" value="GGDEF"/>
    <property type="match status" value="1"/>
</dbReference>
<dbReference type="InterPro" id="IPR011006">
    <property type="entry name" value="CheY-like_superfamily"/>
</dbReference>
<dbReference type="PANTHER" id="PTHR45138:SF9">
    <property type="entry name" value="DIGUANYLATE CYCLASE DGCM-RELATED"/>
    <property type="match status" value="1"/>
</dbReference>
<organism evidence="8 9">
    <name type="scientific">Limnoglobus roseus</name>
    <dbReference type="NCBI Taxonomy" id="2598579"/>
    <lineage>
        <taxon>Bacteria</taxon>
        <taxon>Pseudomonadati</taxon>
        <taxon>Planctomycetota</taxon>
        <taxon>Planctomycetia</taxon>
        <taxon>Gemmatales</taxon>
        <taxon>Gemmataceae</taxon>
        <taxon>Limnoglobus</taxon>
    </lineage>
</organism>
<keyword evidence="9" id="KW-1185">Reference proteome</keyword>
<evidence type="ECO:0000256" key="3">
    <source>
        <dbReference type="PROSITE-ProRule" id="PRU00169"/>
    </source>
</evidence>
<dbReference type="GO" id="GO:0052621">
    <property type="term" value="F:diguanylate cyclase activity"/>
    <property type="evidence" value="ECO:0007669"/>
    <property type="project" value="UniProtKB-EC"/>
</dbReference>
<feature type="coiled-coil region" evidence="4">
    <location>
        <begin position="164"/>
        <end position="191"/>
    </location>
</feature>
<evidence type="ECO:0000256" key="1">
    <source>
        <dbReference type="ARBA" id="ARBA00012528"/>
    </source>
</evidence>
<evidence type="ECO:0000259" key="7">
    <source>
        <dbReference type="PROSITE" id="PS50887"/>
    </source>
</evidence>
<dbReference type="InterPro" id="IPR001789">
    <property type="entry name" value="Sig_transdc_resp-reg_receiver"/>
</dbReference>
<dbReference type="SMART" id="SM00448">
    <property type="entry name" value="REC"/>
    <property type="match status" value="1"/>
</dbReference>
<dbReference type="CDD" id="cd01949">
    <property type="entry name" value="GGDEF"/>
    <property type="match status" value="1"/>
</dbReference>
<dbReference type="GO" id="GO:0000160">
    <property type="term" value="P:phosphorelay signal transduction system"/>
    <property type="evidence" value="ECO:0007669"/>
    <property type="project" value="InterPro"/>
</dbReference>
<evidence type="ECO:0000256" key="4">
    <source>
        <dbReference type="SAM" id="Coils"/>
    </source>
</evidence>
<dbReference type="AlphaFoldDB" id="A0A5C1AG72"/>
<evidence type="ECO:0000313" key="8">
    <source>
        <dbReference type="EMBL" id="QEL16742.1"/>
    </source>
</evidence>
<dbReference type="PANTHER" id="PTHR45138">
    <property type="entry name" value="REGULATORY COMPONENTS OF SENSORY TRANSDUCTION SYSTEM"/>
    <property type="match status" value="1"/>
</dbReference>
<feature type="domain" description="GGDEF" evidence="7">
    <location>
        <begin position="230"/>
        <end position="361"/>
    </location>
</feature>
<dbReference type="SMART" id="SM00267">
    <property type="entry name" value="GGDEF"/>
    <property type="match status" value="1"/>
</dbReference>
<keyword evidence="3" id="KW-0597">Phosphoprotein</keyword>
<evidence type="ECO:0000313" key="9">
    <source>
        <dbReference type="Proteomes" id="UP000324974"/>
    </source>
</evidence>
<keyword evidence="4" id="KW-0175">Coiled coil</keyword>
<dbReference type="Proteomes" id="UP000324974">
    <property type="component" value="Chromosome"/>
</dbReference>
<dbReference type="InterPro" id="IPR043128">
    <property type="entry name" value="Rev_trsase/Diguanyl_cyclase"/>
</dbReference>
<dbReference type="NCBIfam" id="TIGR00254">
    <property type="entry name" value="GGDEF"/>
    <property type="match status" value="1"/>
</dbReference>
<dbReference type="Gene3D" id="3.30.70.270">
    <property type="match status" value="1"/>
</dbReference>
<feature type="compositionally biased region" description="Basic and acidic residues" evidence="5">
    <location>
        <begin position="7"/>
        <end position="18"/>
    </location>
</feature>
<feature type="compositionally biased region" description="Low complexity" evidence="5">
    <location>
        <begin position="33"/>
        <end position="44"/>
    </location>
</feature>
<dbReference type="PROSITE" id="PS50887">
    <property type="entry name" value="GGDEF"/>
    <property type="match status" value="1"/>
</dbReference>
<evidence type="ECO:0000259" key="6">
    <source>
        <dbReference type="PROSITE" id="PS50110"/>
    </source>
</evidence>
<dbReference type="InterPro" id="IPR029787">
    <property type="entry name" value="Nucleotide_cyclase"/>
</dbReference>
<dbReference type="GO" id="GO:1902201">
    <property type="term" value="P:negative regulation of bacterial-type flagellum-dependent cell motility"/>
    <property type="evidence" value="ECO:0007669"/>
    <property type="project" value="TreeGrafter"/>
</dbReference>
<dbReference type="KEGG" id="lrs:PX52LOC_03708"/>